<evidence type="ECO:0000256" key="6">
    <source>
        <dbReference type="ARBA" id="ARBA00023134"/>
    </source>
</evidence>
<evidence type="ECO:0000256" key="5">
    <source>
        <dbReference type="ARBA" id="ARBA00022842"/>
    </source>
</evidence>
<gene>
    <name evidence="9" type="ORF">JDW22_10970</name>
</gene>
<keyword evidence="10" id="KW-1185">Reference proteome</keyword>
<feature type="domain" description="MobA-like NTP transferase" evidence="8">
    <location>
        <begin position="7"/>
        <end position="160"/>
    </location>
</feature>
<dbReference type="InterPro" id="IPR029044">
    <property type="entry name" value="Nucleotide-diphossugar_trans"/>
</dbReference>
<dbReference type="Proteomes" id="UP000614058">
    <property type="component" value="Unassembled WGS sequence"/>
</dbReference>
<keyword evidence="2" id="KW-0808">Transferase</keyword>
<reference evidence="9 10" key="1">
    <citation type="journal article" date="2021" name="Pathogens">
        <title>Isolation and Characterization of Kingella bonacorsii sp. nov., A Novel Kingella Species Detected in a Stable Periodontitis Subject.</title>
        <authorList>
            <person name="Antezack A."/>
            <person name="Boxberger M."/>
            <person name="Rolland C."/>
            <person name="Monnet-Corti V."/>
            <person name="La Scola B."/>
        </authorList>
    </citation>
    <scope>NUCLEOTIDE SEQUENCE [LARGE SCALE GENOMIC DNA]</scope>
    <source>
        <strain evidence="9 10">Marseille-Q4569</strain>
    </source>
</reference>
<dbReference type="InterPro" id="IPR013482">
    <property type="entry name" value="Molybde_CF_guanTrfase"/>
</dbReference>
<keyword evidence="7" id="KW-0501">Molybdenum cofactor biosynthesis</keyword>
<evidence type="ECO:0000256" key="4">
    <source>
        <dbReference type="ARBA" id="ARBA00022741"/>
    </source>
</evidence>
<sequence length="206" mass="22171">MTPSPLLILCGGQSSRMGSPKALLPYRSRPLIAHQIANAAPHRPVWLAADNHRYPDTAPARYLPDQLPNKQGALSAIAPALAQAQAQGYAGLYILSCDTLIPPEALIAQLNTAAASPAFTQGITALQDGDQLLPLLAHWSAHLAGSLKTAVAQGNKRVQHYVKSQPHQTLPLPPQWRSIAHFNTPQEYAQAQHTAQQLNIYADAHS</sequence>
<dbReference type="EMBL" id="JAEHNZ010000004">
    <property type="protein sequence ID" value="MBK0397085.1"/>
    <property type="molecule type" value="Genomic_DNA"/>
</dbReference>
<keyword evidence="4" id="KW-0547">Nucleotide-binding</keyword>
<evidence type="ECO:0000256" key="7">
    <source>
        <dbReference type="ARBA" id="ARBA00023150"/>
    </source>
</evidence>
<organism evidence="9 10">
    <name type="scientific">Kingella bonacorsii</name>
    <dbReference type="NCBI Taxonomy" id="2796361"/>
    <lineage>
        <taxon>Bacteria</taxon>
        <taxon>Pseudomonadati</taxon>
        <taxon>Pseudomonadota</taxon>
        <taxon>Betaproteobacteria</taxon>
        <taxon>Neisseriales</taxon>
        <taxon>Neisseriaceae</taxon>
        <taxon>Kingella</taxon>
    </lineage>
</organism>
<dbReference type="GO" id="GO:0016779">
    <property type="term" value="F:nucleotidyltransferase activity"/>
    <property type="evidence" value="ECO:0007669"/>
    <property type="project" value="UniProtKB-KW"/>
</dbReference>
<accession>A0ABS1BUW8</accession>
<evidence type="ECO:0000313" key="10">
    <source>
        <dbReference type="Proteomes" id="UP000614058"/>
    </source>
</evidence>
<dbReference type="InterPro" id="IPR025877">
    <property type="entry name" value="MobA-like_NTP_Trfase"/>
</dbReference>
<dbReference type="Gene3D" id="3.90.550.10">
    <property type="entry name" value="Spore Coat Polysaccharide Biosynthesis Protein SpsA, Chain A"/>
    <property type="match status" value="1"/>
</dbReference>
<evidence type="ECO:0000256" key="2">
    <source>
        <dbReference type="ARBA" id="ARBA00022679"/>
    </source>
</evidence>
<evidence type="ECO:0000256" key="1">
    <source>
        <dbReference type="ARBA" id="ARBA00022490"/>
    </source>
</evidence>
<name>A0ABS1BUW8_9NEIS</name>
<dbReference type="RefSeq" id="WP_200523091.1">
    <property type="nucleotide sequence ID" value="NZ_JAEHNZ010000004.1"/>
</dbReference>
<evidence type="ECO:0000259" key="8">
    <source>
        <dbReference type="Pfam" id="PF12804"/>
    </source>
</evidence>
<evidence type="ECO:0000313" key="9">
    <source>
        <dbReference type="EMBL" id="MBK0397085.1"/>
    </source>
</evidence>
<evidence type="ECO:0000256" key="3">
    <source>
        <dbReference type="ARBA" id="ARBA00022723"/>
    </source>
</evidence>
<keyword evidence="5" id="KW-0460">Magnesium</keyword>
<dbReference type="CDD" id="cd02503">
    <property type="entry name" value="MobA"/>
    <property type="match status" value="1"/>
</dbReference>
<dbReference type="PANTHER" id="PTHR19136:SF81">
    <property type="entry name" value="MOLYBDENUM COFACTOR GUANYLYLTRANSFERASE"/>
    <property type="match status" value="1"/>
</dbReference>
<dbReference type="Pfam" id="PF12804">
    <property type="entry name" value="NTP_transf_3"/>
    <property type="match status" value="1"/>
</dbReference>
<protein>
    <submittedName>
        <fullName evidence="9">Molybdenum cofactor guanylyltransferase</fullName>
    </submittedName>
</protein>
<keyword evidence="1" id="KW-0963">Cytoplasm</keyword>
<dbReference type="SUPFAM" id="SSF53448">
    <property type="entry name" value="Nucleotide-diphospho-sugar transferases"/>
    <property type="match status" value="1"/>
</dbReference>
<dbReference type="PANTHER" id="PTHR19136">
    <property type="entry name" value="MOLYBDENUM COFACTOR GUANYLYLTRANSFERASE"/>
    <property type="match status" value="1"/>
</dbReference>
<keyword evidence="3" id="KW-0479">Metal-binding</keyword>
<comment type="caution">
    <text evidence="9">The sequence shown here is derived from an EMBL/GenBank/DDBJ whole genome shotgun (WGS) entry which is preliminary data.</text>
</comment>
<keyword evidence="9" id="KW-0548">Nucleotidyltransferase</keyword>
<keyword evidence="6" id="KW-0342">GTP-binding</keyword>
<proteinExistence type="predicted"/>